<gene>
    <name evidence="2" type="ORF">GCM10011361_21510</name>
</gene>
<keyword evidence="3" id="KW-1185">Reference proteome</keyword>
<proteinExistence type="predicted"/>
<keyword evidence="1" id="KW-0472">Membrane</keyword>
<feature type="transmembrane region" description="Helical" evidence="1">
    <location>
        <begin position="21"/>
        <end position="41"/>
    </location>
</feature>
<keyword evidence="1" id="KW-0812">Transmembrane</keyword>
<organism evidence="2 3">
    <name type="scientific">Muriicola marianensis</name>
    <dbReference type="NCBI Taxonomy" id="1324801"/>
    <lineage>
        <taxon>Bacteria</taxon>
        <taxon>Pseudomonadati</taxon>
        <taxon>Bacteroidota</taxon>
        <taxon>Flavobacteriia</taxon>
        <taxon>Flavobacteriales</taxon>
        <taxon>Flavobacteriaceae</taxon>
        <taxon>Muriicola</taxon>
    </lineage>
</organism>
<evidence type="ECO:0008006" key="4">
    <source>
        <dbReference type="Google" id="ProtNLM"/>
    </source>
</evidence>
<reference evidence="3" key="1">
    <citation type="journal article" date="2019" name="Int. J. Syst. Evol. Microbiol.">
        <title>The Global Catalogue of Microorganisms (GCM) 10K type strain sequencing project: providing services to taxonomists for standard genome sequencing and annotation.</title>
        <authorList>
            <consortium name="The Broad Institute Genomics Platform"/>
            <consortium name="The Broad Institute Genome Sequencing Center for Infectious Disease"/>
            <person name="Wu L."/>
            <person name="Ma J."/>
        </authorList>
    </citation>
    <scope>NUCLEOTIDE SEQUENCE [LARGE SCALE GENOMIC DNA]</scope>
    <source>
        <strain evidence="3">CGMCC 1.12606</strain>
    </source>
</reference>
<accession>A0ABQ1R247</accession>
<sequence>MSFLTRVSRFFSTKKSTFAGVCFFMRYLIAIVAFLMIYPAVAQETLPPPGKQKDSTQFRKQNLRQSLVTSGTEAVNKIEEYKIISYSRDTTYLDTTLTIQKEYRYNYLRRDDFELMPFANVGQPYNSLGVDLTRPNLYPQIGARARHFNYLEKEDIAYYNVPTPLTDLFFKTTFEQGQLLDAMITFNTSPRFNFSIAYKGFRSLGKYQFSQMESGNFRTTANYQSRNNRYTLRAHIAGQDILGEENGGLIAKELQFESEDPEFRDRSRIDVFFTDARNKILGKRYHLDQRYALARRKDSVSDSSLGIGHEFTYETKYYQFQQDAQNDFFGEDLFSPIDDKAYLKTFFNGVSLDYSNKFLGTIKGYVNWFQYDYYFDSILITEEGTIPNQLTGDEISVGGSYDKQIGPFTLNGNLAYGITGDLTNYILDASARLKLNEKNEVGFSVHASSRKPNFNFLLYQSDYSNYNWYNAETFEDENVQSLQFDLKSQVWGDLTALYTTTDNYTYFSSNASAAQVAEGEANAFVTPKQEGNPVNLLKVKYQKEFRLGKWALNNTVMYQNVTQDSEVLNLPQLVTRNTIYFSSDVFKKAMFLQTGVTFKYFSAYNMNAYNPLLGEFYVQNQEELGGFPLLDFFINAKVRQTRIYLKAEHFNSSFSGNTFYAAPGYPYRDFVIRFGLVWNFFS</sequence>
<dbReference type="EMBL" id="BMFH01000001">
    <property type="protein sequence ID" value="GGD54600.1"/>
    <property type="molecule type" value="Genomic_DNA"/>
</dbReference>
<evidence type="ECO:0000313" key="2">
    <source>
        <dbReference type="EMBL" id="GGD54600.1"/>
    </source>
</evidence>
<evidence type="ECO:0000313" key="3">
    <source>
        <dbReference type="Proteomes" id="UP000625780"/>
    </source>
</evidence>
<keyword evidence="1" id="KW-1133">Transmembrane helix</keyword>
<dbReference type="InterPro" id="IPR025631">
    <property type="entry name" value="Porin_10"/>
</dbReference>
<name>A0ABQ1R247_9FLAO</name>
<dbReference type="Pfam" id="PF14121">
    <property type="entry name" value="Porin_10"/>
    <property type="match status" value="1"/>
</dbReference>
<comment type="caution">
    <text evidence="2">The sequence shown here is derived from an EMBL/GenBank/DDBJ whole genome shotgun (WGS) entry which is preliminary data.</text>
</comment>
<dbReference type="Proteomes" id="UP000625780">
    <property type="component" value="Unassembled WGS sequence"/>
</dbReference>
<protein>
    <recommendedName>
        <fullName evidence="4">Porin</fullName>
    </recommendedName>
</protein>
<evidence type="ECO:0000256" key="1">
    <source>
        <dbReference type="SAM" id="Phobius"/>
    </source>
</evidence>